<dbReference type="EMBL" id="FRBD01000010">
    <property type="protein sequence ID" value="SHK71616.1"/>
    <property type="molecule type" value="Genomic_DNA"/>
</dbReference>
<dbReference type="GO" id="GO:0071281">
    <property type="term" value="P:cellular response to iron ion"/>
    <property type="evidence" value="ECO:0007669"/>
    <property type="project" value="TreeGrafter"/>
</dbReference>
<evidence type="ECO:0000313" key="3">
    <source>
        <dbReference type="Proteomes" id="UP000184130"/>
    </source>
</evidence>
<dbReference type="OrthoDB" id="9812528at2"/>
<name>A0A1M6URA1_XYLRU</name>
<dbReference type="Gene3D" id="3.40.50.1980">
    <property type="entry name" value="Nitrogenase molybdenum iron protein domain"/>
    <property type="match status" value="2"/>
</dbReference>
<sequence>MKYIHLIILAVLLAACGGGKNTSSSQAGGDTVAFKYATQISVVKHNGYSIATIKNPWKEGMTLHRYVLVPADKEVPQHLPSGTVVRTPLKQAVMFTTVHCAMLMEFGKQDCISGVADLKYIKIPWIQQQVAQGHITDVGDGMSPVIEKIIDEHPDALFLSPFENSGGYGKLDDINIPIIECADYMEISPLARAEWLRFYGMLFGCEQRADSLFQAVDKNYHHLKDLAAKAQTSPSVLLDKVTGSVWYVPAGKSTIGQMIKDANAQYPWADDEHSGSISLPFETVLERAGESDIWLFRYSSNHDITFGELASEHHGYNQFKAYNHKEVYGCDVERSPFYEESPFHPERLLNDFIQIFHPEIQGLAPLRYYKKVNH</sequence>
<dbReference type="AlphaFoldDB" id="A0A1M6URA1"/>
<reference evidence="2 3" key="1">
    <citation type="submission" date="2016-11" db="EMBL/GenBank/DDBJ databases">
        <authorList>
            <person name="Jaros S."/>
            <person name="Januszkiewicz K."/>
            <person name="Wedrychowicz H."/>
        </authorList>
    </citation>
    <scope>NUCLEOTIDE SEQUENCE [LARGE SCALE GENOMIC DNA]</scope>
    <source>
        <strain evidence="2 3">KHT3</strain>
    </source>
</reference>
<dbReference type="Pfam" id="PF01497">
    <property type="entry name" value="Peripla_BP_2"/>
    <property type="match status" value="1"/>
</dbReference>
<dbReference type="RefSeq" id="WP_073207921.1">
    <property type="nucleotide sequence ID" value="NZ_FRBD01000010.1"/>
</dbReference>
<organism evidence="2 3">
    <name type="scientific">Xylanibacter ruminicola</name>
    <name type="common">Prevotella ruminicola</name>
    <dbReference type="NCBI Taxonomy" id="839"/>
    <lineage>
        <taxon>Bacteria</taxon>
        <taxon>Pseudomonadati</taxon>
        <taxon>Bacteroidota</taxon>
        <taxon>Bacteroidia</taxon>
        <taxon>Bacteroidales</taxon>
        <taxon>Prevotellaceae</taxon>
        <taxon>Xylanibacter</taxon>
    </lineage>
</organism>
<protein>
    <submittedName>
        <fullName evidence="2">Iron complex transport system substrate-binding protein</fullName>
    </submittedName>
</protein>
<evidence type="ECO:0000313" key="2">
    <source>
        <dbReference type="EMBL" id="SHK71616.1"/>
    </source>
</evidence>
<dbReference type="PANTHER" id="PTHR30535:SF34">
    <property type="entry name" value="MOLYBDATE-BINDING PROTEIN MOLA"/>
    <property type="match status" value="1"/>
</dbReference>
<accession>A0A1M6URA1</accession>
<dbReference type="PROSITE" id="PS51257">
    <property type="entry name" value="PROKAR_LIPOPROTEIN"/>
    <property type="match status" value="1"/>
</dbReference>
<dbReference type="SUPFAM" id="SSF53807">
    <property type="entry name" value="Helical backbone' metal receptor"/>
    <property type="match status" value="1"/>
</dbReference>
<dbReference type="InterPro" id="IPR002491">
    <property type="entry name" value="ABC_transptr_periplasmic_BD"/>
</dbReference>
<evidence type="ECO:0000259" key="1">
    <source>
        <dbReference type="PROSITE" id="PS50983"/>
    </source>
</evidence>
<dbReference type="PROSITE" id="PS50983">
    <property type="entry name" value="FE_B12_PBP"/>
    <property type="match status" value="1"/>
</dbReference>
<proteinExistence type="predicted"/>
<dbReference type="Proteomes" id="UP000184130">
    <property type="component" value="Unassembled WGS sequence"/>
</dbReference>
<gene>
    <name evidence="2" type="ORF">SAMN05216463_11069</name>
</gene>
<dbReference type="InterPro" id="IPR050902">
    <property type="entry name" value="ABC_Transporter_SBP"/>
</dbReference>
<dbReference type="PANTHER" id="PTHR30535">
    <property type="entry name" value="VITAMIN B12-BINDING PROTEIN"/>
    <property type="match status" value="1"/>
</dbReference>
<feature type="domain" description="Fe/B12 periplasmic-binding" evidence="1">
    <location>
        <begin position="91"/>
        <end position="360"/>
    </location>
</feature>